<accession>A0ABS1UCQ8</accession>
<protein>
    <submittedName>
        <fullName evidence="2">Transposase</fullName>
    </submittedName>
</protein>
<feature type="domain" description="Insertion element IS402-like" evidence="1">
    <location>
        <begin position="18"/>
        <end position="61"/>
    </location>
</feature>
<dbReference type="Proteomes" id="UP000660885">
    <property type="component" value="Unassembled WGS sequence"/>
</dbReference>
<keyword evidence="3" id="KW-1185">Reference proteome</keyword>
<proteinExistence type="predicted"/>
<comment type="caution">
    <text evidence="2">The sequence shown here is derived from an EMBL/GenBank/DDBJ whole genome shotgun (WGS) entry which is preliminary data.</text>
</comment>
<gene>
    <name evidence="2" type="ORF">JMJ56_31405</name>
</gene>
<evidence type="ECO:0000259" key="1">
    <source>
        <dbReference type="Pfam" id="PF13340"/>
    </source>
</evidence>
<dbReference type="EMBL" id="JAETWB010000072">
    <property type="protein sequence ID" value="MBL6082475.1"/>
    <property type="molecule type" value="Genomic_DNA"/>
</dbReference>
<reference evidence="2 3" key="1">
    <citation type="submission" date="2021-01" db="EMBL/GenBank/DDBJ databases">
        <title>Belnapia mucosa sp. nov. and Belnapia arida sp. nov., isolated from the Tabernas Desert (Almeria, Spain).</title>
        <authorList>
            <person name="Molina-Menor E."/>
            <person name="Vidal-Verdu A."/>
            <person name="Calonge A."/>
            <person name="Satari L."/>
            <person name="Pereto J."/>
            <person name="Porcar M."/>
        </authorList>
    </citation>
    <scope>NUCLEOTIDE SEQUENCE [LARGE SCALE GENOMIC DNA]</scope>
    <source>
        <strain evidence="2 3">T18</strain>
    </source>
</reference>
<evidence type="ECO:0000313" key="2">
    <source>
        <dbReference type="EMBL" id="MBL6082475.1"/>
    </source>
</evidence>
<name>A0ABS1UCQ8_9PROT</name>
<sequence>MSLVLVLVLQQIPLAWKRDEVALRHFVEAALGICRAGAPWRDLPKGLGCWSSVSHCWRRWCLHPQPAHHKVQPQSLGHYTLAFVHSLIDDAAVAVAASDHSQRLSPFDPLLFGILGSRAMALLRLGWSEDVAEVAVKAAVRPNVHAISWRSLPSLARSSGATRKRVPTSPQSGRHCRATVRTISSLPCSRSLRARSCSATVANASALGEAA</sequence>
<organism evidence="2 3">
    <name type="scientific">Belnapia arida</name>
    <dbReference type="NCBI Taxonomy" id="2804533"/>
    <lineage>
        <taxon>Bacteria</taxon>
        <taxon>Pseudomonadati</taxon>
        <taxon>Pseudomonadota</taxon>
        <taxon>Alphaproteobacteria</taxon>
        <taxon>Acetobacterales</taxon>
        <taxon>Roseomonadaceae</taxon>
        <taxon>Belnapia</taxon>
    </lineage>
</organism>
<dbReference type="Pfam" id="PF13340">
    <property type="entry name" value="DUF4096"/>
    <property type="match status" value="1"/>
</dbReference>
<evidence type="ECO:0000313" key="3">
    <source>
        <dbReference type="Proteomes" id="UP000660885"/>
    </source>
</evidence>
<dbReference type="InterPro" id="IPR025161">
    <property type="entry name" value="IS402-like_dom"/>
</dbReference>